<gene>
    <name evidence="2" type="ORF">GCM10017653_46180</name>
</gene>
<proteinExistence type="predicted"/>
<dbReference type="Gene3D" id="3.40.30.10">
    <property type="entry name" value="Glutaredoxin"/>
    <property type="match status" value="1"/>
</dbReference>
<dbReference type="InterPro" id="IPR036282">
    <property type="entry name" value="Glutathione-S-Trfase_C_sf"/>
</dbReference>
<name>A0A9W6ND54_9HYPH</name>
<feature type="domain" description="GST N-terminal" evidence="1">
    <location>
        <begin position="15"/>
        <end position="95"/>
    </location>
</feature>
<accession>A0A9W6ND54</accession>
<sequence length="217" mass="22954">MGGRALSHAPEGLKPAMILRSSKPSPFGRKVKIGAILCGIHLDIEWADTTDPTDTVRRQNPLGKIPVLLPEGGDAPIFDSPVILEYLDGVAGGGVILPAPGPARIHALVGQALADGLMDAALLQVYEVRFRSEEQRTPAWIDNQAGKVARALKVLEAAPPARAATSSGIDVAEIATACALGYLDLRFEGAWRADHPALVDWLDAFAARVPAFEATRA</sequence>
<protein>
    <submittedName>
        <fullName evidence="2">Glutathione S-transferase</fullName>
    </submittedName>
</protein>
<comment type="caution">
    <text evidence="2">The sequence shown here is derived from an EMBL/GenBank/DDBJ whole genome shotgun (WGS) entry which is preliminary data.</text>
</comment>
<evidence type="ECO:0000259" key="1">
    <source>
        <dbReference type="PROSITE" id="PS50404"/>
    </source>
</evidence>
<dbReference type="InterPro" id="IPR004045">
    <property type="entry name" value="Glutathione_S-Trfase_N"/>
</dbReference>
<dbReference type="Gene3D" id="1.20.1050.10">
    <property type="match status" value="1"/>
</dbReference>
<reference evidence="2" key="2">
    <citation type="submission" date="2023-01" db="EMBL/GenBank/DDBJ databases">
        <authorList>
            <person name="Sun Q."/>
            <person name="Evtushenko L."/>
        </authorList>
    </citation>
    <scope>NUCLEOTIDE SEQUENCE</scope>
    <source>
        <strain evidence="2">VKM B-2789</strain>
    </source>
</reference>
<dbReference type="AlphaFoldDB" id="A0A9W6ND54"/>
<dbReference type="SUPFAM" id="SSF47616">
    <property type="entry name" value="GST C-terminal domain-like"/>
    <property type="match status" value="1"/>
</dbReference>
<reference evidence="2" key="1">
    <citation type="journal article" date="2014" name="Int. J. Syst. Evol. Microbiol.">
        <title>Complete genome sequence of Corynebacterium casei LMG S-19264T (=DSM 44701T), isolated from a smear-ripened cheese.</title>
        <authorList>
            <consortium name="US DOE Joint Genome Institute (JGI-PGF)"/>
            <person name="Walter F."/>
            <person name="Albersmeier A."/>
            <person name="Kalinowski J."/>
            <person name="Ruckert C."/>
        </authorList>
    </citation>
    <scope>NUCLEOTIDE SEQUENCE</scope>
    <source>
        <strain evidence="2">VKM B-2789</strain>
    </source>
</reference>
<dbReference type="Pfam" id="PF13409">
    <property type="entry name" value="GST_N_2"/>
    <property type="match status" value="1"/>
</dbReference>
<evidence type="ECO:0000313" key="2">
    <source>
        <dbReference type="EMBL" id="GLK86548.1"/>
    </source>
</evidence>
<dbReference type="SUPFAM" id="SSF52833">
    <property type="entry name" value="Thioredoxin-like"/>
    <property type="match status" value="1"/>
</dbReference>
<dbReference type="CDD" id="cd03205">
    <property type="entry name" value="GST_C_6"/>
    <property type="match status" value="1"/>
</dbReference>
<dbReference type="Proteomes" id="UP001143330">
    <property type="component" value="Unassembled WGS sequence"/>
</dbReference>
<dbReference type="Pfam" id="PF13410">
    <property type="entry name" value="GST_C_2"/>
    <property type="match status" value="1"/>
</dbReference>
<dbReference type="PROSITE" id="PS50404">
    <property type="entry name" value="GST_NTER"/>
    <property type="match status" value="1"/>
</dbReference>
<keyword evidence="3" id="KW-1185">Reference proteome</keyword>
<organism evidence="2 3">
    <name type="scientific">Ancylobacter defluvii</name>
    <dbReference type="NCBI Taxonomy" id="1282440"/>
    <lineage>
        <taxon>Bacteria</taxon>
        <taxon>Pseudomonadati</taxon>
        <taxon>Pseudomonadota</taxon>
        <taxon>Alphaproteobacteria</taxon>
        <taxon>Hyphomicrobiales</taxon>
        <taxon>Xanthobacteraceae</taxon>
        <taxon>Ancylobacter</taxon>
    </lineage>
</organism>
<dbReference type="InterPro" id="IPR036249">
    <property type="entry name" value="Thioredoxin-like_sf"/>
</dbReference>
<evidence type="ECO:0000313" key="3">
    <source>
        <dbReference type="Proteomes" id="UP001143330"/>
    </source>
</evidence>
<dbReference type="EMBL" id="BSFM01000021">
    <property type="protein sequence ID" value="GLK86548.1"/>
    <property type="molecule type" value="Genomic_DNA"/>
</dbReference>